<evidence type="ECO:0000313" key="1">
    <source>
        <dbReference type="EMBL" id="KKL94358.1"/>
    </source>
</evidence>
<dbReference type="EMBL" id="LAZR01018947">
    <property type="protein sequence ID" value="KKL94358.1"/>
    <property type="molecule type" value="Genomic_DNA"/>
</dbReference>
<comment type="caution">
    <text evidence="1">The sequence shown here is derived from an EMBL/GenBank/DDBJ whole genome shotgun (WGS) entry which is preliminary data.</text>
</comment>
<protein>
    <submittedName>
        <fullName evidence="1">Uncharacterized protein</fullName>
    </submittedName>
</protein>
<proteinExistence type="predicted"/>
<sequence>MAKVSPALIVKRKKLKHAHDYKTLGESFDHLKAQLAFFKGMCDSPMKTVLGKKIVESVEGKISEALKHNVFEDVKLVPSEHLKGLEASEIAAMLENTHKHMQEHPEEFQSPPSSAQPLNGYVTQDGKVYGPSSVWGMFKKWKEDIAKCQAEQETPAVGHFEGMPDTIVTASDIWYAERAIAREIYLPLQFEPESPVLTETILSIAREAIEYWIVPRLTMPMSIMKEPAAQQIKHLVDRLLWDSSFYQNSMEIDSYEELAEILTIQIVPHLMGGPDQPVYPIENIELSFVLDTCGSHEIGLTKKGRETLHRFGAVAKDEA</sequence>
<name>A0A0F9G6N2_9ZZZZ</name>
<gene>
    <name evidence="1" type="ORF">LCGC14_1865500</name>
</gene>
<reference evidence="1" key="1">
    <citation type="journal article" date="2015" name="Nature">
        <title>Complex archaea that bridge the gap between prokaryotes and eukaryotes.</title>
        <authorList>
            <person name="Spang A."/>
            <person name="Saw J.H."/>
            <person name="Jorgensen S.L."/>
            <person name="Zaremba-Niedzwiedzka K."/>
            <person name="Martijn J."/>
            <person name="Lind A.E."/>
            <person name="van Eijk R."/>
            <person name="Schleper C."/>
            <person name="Guy L."/>
            <person name="Ettema T.J."/>
        </authorList>
    </citation>
    <scope>NUCLEOTIDE SEQUENCE</scope>
</reference>
<organism evidence="1">
    <name type="scientific">marine sediment metagenome</name>
    <dbReference type="NCBI Taxonomy" id="412755"/>
    <lineage>
        <taxon>unclassified sequences</taxon>
        <taxon>metagenomes</taxon>
        <taxon>ecological metagenomes</taxon>
    </lineage>
</organism>
<dbReference type="AlphaFoldDB" id="A0A0F9G6N2"/>
<accession>A0A0F9G6N2</accession>